<sequence>MIVVLPNESRTVHLCRDDRPRRRCSLQLFLCRDQFGQRPTGVVMAPGLDATVLAW</sequence>
<organism evidence="1">
    <name type="scientific">uncultured Thermomicrobiales bacterium</name>
    <dbReference type="NCBI Taxonomy" id="1645740"/>
    <lineage>
        <taxon>Bacteria</taxon>
        <taxon>Pseudomonadati</taxon>
        <taxon>Thermomicrobiota</taxon>
        <taxon>Thermomicrobia</taxon>
        <taxon>Thermomicrobiales</taxon>
        <taxon>environmental samples</taxon>
    </lineage>
</organism>
<accession>A0A6J4UWF3</accession>
<name>A0A6J4UWF3_9BACT</name>
<gene>
    <name evidence="1" type="ORF">AVDCRST_MAG70-1446</name>
</gene>
<dbReference type="AlphaFoldDB" id="A0A6J4UWF3"/>
<dbReference type="EMBL" id="CADCWH010000231">
    <property type="protein sequence ID" value="CAA9558118.1"/>
    <property type="molecule type" value="Genomic_DNA"/>
</dbReference>
<evidence type="ECO:0000313" key="1">
    <source>
        <dbReference type="EMBL" id="CAA9558118.1"/>
    </source>
</evidence>
<protein>
    <submittedName>
        <fullName evidence="1">Uncharacterized protein</fullName>
    </submittedName>
</protein>
<proteinExistence type="predicted"/>
<reference evidence="1" key="1">
    <citation type="submission" date="2020-02" db="EMBL/GenBank/DDBJ databases">
        <authorList>
            <person name="Meier V. D."/>
        </authorList>
    </citation>
    <scope>NUCLEOTIDE SEQUENCE</scope>
    <source>
        <strain evidence="1">AVDCRST_MAG70</strain>
    </source>
</reference>